<evidence type="ECO:0000256" key="1">
    <source>
        <dbReference type="SAM" id="SignalP"/>
    </source>
</evidence>
<evidence type="ECO:0000313" key="3">
    <source>
        <dbReference type="Proteomes" id="UP000032352"/>
    </source>
</evidence>
<evidence type="ECO:0008006" key="4">
    <source>
        <dbReference type="Google" id="ProtNLM"/>
    </source>
</evidence>
<feature type="signal peptide" evidence="1">
    <location>
        <begin position="1"/>
        <end position="23"/>
    </location>
</feature>
<name>A0AAE9Z094_9GAMM</name>
<dbReference type="PROSITE" id="PS51257">
    <property type="entry name" value="PROKAR_LIPOPROTEIN"/>
    <property type="match status" value="1"/>
</dbReference>
<dbReference type="RefSeq" id="WP_044842005.1">
    <property type="nucleotide sequence ID" value="NZ_CP059733.1"/>
</dbReference>
<accession>A0AAE9Z094</accession>
<proteinExistence type="predicted"/>
<dbReference type="EMBL" id="CP059733">
    <property type="protein sequence ID" value="WDE04431.1"/>
    <property type="molecule type" value="Genomic_DNA"/>
</dbReference>
<dbReference type="Proteomes" id="UP000032352">
    <property type="component" value="Chromosome"/>
</dbReference>
<gene>
    <name evidence="2" type="ORF">SG34_024340</name>
</gene>
<dbReference type="SUPFAM" id="SSF50998">
    <property type="entry name" value="Quinoprotein alcohol dehydrogenase-like"/>
    <property type="match status" value="1"/>
</dbReference>
<dbReference type="AlphaFoldDB" id="A0AAE9Z094"/>
<keyword evidence="1" id="KW-0732">Signal</keyword>
<organism evidence="2 3">
    <name type="scientific">Thalassomonas viridans</name>
    <dbReference type="NCBI Taxonomy" id="137584"/>
    <lineage>
        <taxon>Bacteria</taxon>
        <taxon>Pseudomonadati</taxon>
        <taxon>Pseudomonadota</taxon>
        <taxon>Gammaproteobacteria</taxon>
        <taxon>Alteromonadales</taxon>
        <taxon>Colwelliaceae</taxon>
        <taxon>Thalassomonas</taxon>
    </lineage>
</organism>
<keyword evidence="3" id="KW-1185">Reference proteome</keyword>
<dbReference type="InterPro" id="IPR011047">
    <property type="entry name" value="Quinoprotein_ADH-like_sf"/>
</dbReference>
<sequence length="756" mass="81368">MKGPRLTITQLFSLFGLVLLLQACGGSGNNAPTFTISADASKVSFSTEAGKASEQTLAVNVTFDGEGLLVGYSPDATSTGWLNYRTENVSATSATIYIDVITEFDSENGPVYLPQGLYNSRLRLSTGSTADRNLAHHDIDVSLLVWQLMSFGETFGAQISDSQTVSLVSNGETLTAGSDVNWLTVETQVDADNTNITVTPDLSGFTAAGLYQGNITVTGTNGEMSFPVEFGLDNLYLFADDNNLAFSSMPGTDALERTITISSNSLSPYNWQASTEASWLTLDQAADTNRLTITADPAMAIANAVNNTSITITSTGDDNLVAETVSVSLYNSDTTSENSTISALAINNNALVNAPLQPYVYVGINNELRVYHLYSNELITSVAISPEDTLLEQLVLHPQGHLLLAHADETVVDENEQEQTLTHRYQIDLSDISAITASELSEGNIISDPMMFARFSGRYFVVTQALEVADLNLQQLYWDSSDIFAAAAIEQAGQTGGLFALDATNGTLRRYDAKTNDFTDSGISLSLSHNYRPESLAESDNISDFVVTADEANIYLISPTSQWLSFDGTDFTDRGLLDSDSNKTDLAIAISQDNKPHFARFVPALGYFIDIYDNQQTLVTSTATLGDFPGTIAISADNRRVLVNSRNSDNSNNIEFINLVRFVPSTTGLTFTGILGESISSQTVTITNIGENWQATTAAPWLTLTQDNSEAEAQLDVAIDTSIITNTGSDSSTITLTDPDNNTSTTITVELTVTEN</sequence>
<dbReference type="KEGG" id="tvd:SG34_024340"/>
<reference evidence="2 3" key="2">
    <citation type="journal article" date="2022" name="Mar. Drugs">
        <title>Bioassay-Guided Fractionation Leads to the Detection of Cholic Acid Generated by the Rare Thalassomonas sp.</title>
        <authorList>
            <person name="Pheiffer F."/>
            <person name="Schneider Y.K."/>
            <person name="Hansen E.H."/>
            <person name="Andersen J.H."/>
            <person name="Isaksson J."/>
            <person name="Busche T."/>
            <person name="R C."/>
            <person name="Kalinowski J."/>
            <person name="Zyl L.V."/>
            <person name="Trindade M."/>
        </authorList>
    </citation>
    <scope>NUCLEOTIDE SEQUENCE [LARGE SCALE GENOMIC DNA]</scope>
    <source>
        <strain evidence="2 3">XOM25</strain>
    </source>
</reference>
<feature type="chain" id="PRO_5042234973" description="BACON domain-containing protein" evidence="1">
    <location>
        <begin position="24"/>
        <end position="756"/>
    </location>
</feature>
<evidence type="ECO:0000313" key="2">
    <source>
        <dbReference type="EMBL" id="WDE04431.1"/>
    </source>
</evidence>
<protein>
    <recommendedName>
        <fullName evidence="4">BACON domain-containing protein</fullName>
    </recommendedName>
</protein>
<reference evidence="2 3" key="1">
    <citation type="journal article" date="2015" name="Genome Announc.">
        <title>Draft Genome Sequences of Marine Isolates of Thalassomonas viridans and Thalassomonas actiniarum.</title>
        <authorList>
            <person name="Olonade I."/>
            <person name="van Zyl L.J."/>
            <person name="Trindade M."/>
        </authorList>
    </citation>
    <scope>NUCLEOTIDE SEQUENCE [LARGE SCALE GENOMIC DNA]</scope>
    <source>
        <strain evidence="2 3">XOM25</strain>
    </source>
</reference>